<dbReference type="EC" id="3.1.2.-" evidence="3"/>
<protein>
    <submittedName>
        <fullName evidence="3">PaaI family thioesterase</fullName>
        <ecNumber evidence="3">3.1.2.-</ecNumber>
    </submittedName>
</protein>
<dbReference type="Proteomes" id="UP001597299">
    <property type="component" value="Unassembled WGS sequence"/>
</dbReference>
<evidence type="ECO:0000259" key="2">
    <source>
        <dbReference type="Pfam" id="PF03061"/>
    </source>
</evidence>
<organism evidence="3 4">
    <name type="scientific">Ancylobacter oerskovii</name>
    <dbReference type="NCBI Taxonomy" id="459519"/>
    <lineage>
        <taxon>Bacteria</taxon>
        <taxon>Pseudomonadati</taxon>
        <taxon>Pseudomonadota</taxon>
        <taxon>Alphaproteobacteria</taxon>
        <taxon>Hyphomicrobiales</taxon>
        <taxon>Xanthobacteraceae</taxon>
        <taxon>Ancylobacter</taxon>
    </lineage>
</organism>
<keyword evidence="3" id="KW-0378">Hydrolase</keyword>
<dbReference type="InterPro" id="IPR006683">
    <property type="entry name" value="Thioestr_dom"/>
</dbReference>
<keyword evidence="1" id="KW-0472">Membrane</keyword>
<evidence type="ECO:0000313" key="3">
    <source>
        <dbReference type="EMBL" id="MFD2143045.1"/>
    </source>
</evidence>
<keyword evidence="1" id="KW-1133">Transmembrane helix</keyword>
<keyword evidence="1" id="KW-0812">Transmembrane</keyword>
<dbReference type="RefSeq" id="WP_378296931.1">
    <property type="nucleotide sequence ID" value="NZ_JAHBGB010000044.1"/>
</dbReference>
<proteinExistence type="predicted"/>
<dbReference type="CDD" id="cd03443">
    <property type="entry name" value="PaaI_thioesterase"/>
    <property type="match status" value="1"/>
</dbReference>
<reference evidence="4" key="1">
    <citation type="journal article" date="2019" name="Int. J. Syst. Evol. Microbiol.">
        <title>The Global Catalogue of Microorganisms (GCM) 10K type strain sequencing project: providing services to taxonomists for standard genome sequencing and annotation.</title>
        <authorList>
            <consortium name="The Broad Institute Genomics Platform"/>
            <consortium name="The Broad Institute Genome Sequencing Center for Infectious Disease"/>
            <person name="Wu L."/>
            <person name="Ma J."/>
        </authorList>
    </citation>
    <scope>NUCLEOTIDE SEQUENCE [LARGE SCALE GENOMIC DNA]</scope>
    <source>
        <strain evidence="4">CCM 7435</strain>
    </source>
</reference>
<gene>
    <name evidence="3" type="ORF">ACFSNC_21780</name>
</gene>
<dbReference type="GO" id="GO:0016787">
    <property type="term" value="F:hydrolase activity"/>
    <property type="evidence" value="ECO:0007669"/>
    <property type="project" value="UniProtKB-KW"/>
</dbReference>
<evidence type="ECO:0000313" key="4">
    <source>
        <dbReference type="Proteomes" id="UP001597299"/>
    </source>
</evidence>
<comment type="caution">
    <text evidence="3">The sequence shown here is derived from an EMBL/GenBank/DDBJ whole genome shotgun (WGS) entry which is preliminary data.</text>
</comment>
<dbReference type="EMBL" id="JBHUHD010000001">
    <property type="protein sequence ID" value="MFD2143045.1"/>
    <property type="molecule type" value="Genomic_DNA"/>
</dbReference>
<keyword evidence="4" id="KW-1185">Reference proteome</keyword>
<dbReference type="SUPFAM" id="SSF54637">
    <property type="entry name" value="Thioesterase/thiol ester dehydrase-isomerase"/>
    <property type="match status" value="1"/>
</dbReference>
<feature type="domain" description="Thioesterase" evidence="2">
    <location>
        <begin position="70"/>
        <end position="143"/>
    </location>
</feature>
<feature type="transmembrane region" description="Helical" evidence="1">
    <location>
        <begin position="82"/>
        <end position="108"/>
    </location>
</feature>
<evidence type="ECO:0000256" key="1">
    <source>
        <dbReference type="SAM" id="Phobius"/>
    </source>
</evidence>
<dbReference type="InterPro" id="IPR029069">
    <property type="entry name" value="HotDog_dom_sf"/>
</dbReference>
<dbReference type="Gene3D" id="3.10.129.10">
    <property type="entry name" value="Hotdog Thioesterase"/>
    <property type="match status" value="1"/>
</dbReference>
<dbReference type="Pfam" id="PF03061">
    <property type="entry name" value="4HBT"/>
    <property type="match status" value="1"/>
</dbReference>
<accession>A0ABW4Z384</accession>
<sequence length="171" mass="17824">MGEVAERRIGVEASPRPGDGMAADALQAYLVAEFPQAFGPGRAHEIAGVDGEKVTLRLLAGDEHLRPGATVSGPTMMGLADIAAYAVILAAIGPVPLAVTTNFSINFLRRPAPGPMLAEARLMKLGKRLAVCEVALMGEGEEEGEPGEREPGGRELCAHAVTTYSIPPRGI</sequence>
<name>A0ABW4Z384_9HYPH</name>